<protein>
    <recommendedName>
        <fullName evidence="3">TonB-dependent receptor plug domain-containing protein</fullName>
    </recommendedName>
</protein>
<evidence type="ECO:0000313" key="2">
    <source>
        <dbReference type="Proteomes" id="UP000297407"/>
    </source>
</evidence>
<dbReference type="OrthoDB" id="679547at2"/>
<dbReference type="AlphaFoldDB" id="A0A4Z0L774"/>
<dbReference type="Proteomes" id="UP000297407">
    <property type="component" value="Unassembled WGS sequence"/>
</dbReference>
<evidence type="ECO:0000313" key="1">
    <source>
        <dbReference type="EMBL" id="TGD56963.1"/>
    </source>
</evidence>
<dbReference type="EMBL" id="SRLH01000008">
    <property type="protein sequence ID" value="TGD56963.1"/>
    <property type="molecule type" value="Genomic_DNA"/>
</dbReference>
<name>A0A4Z0L774_9FLAO</name>
<keyword evidence="2" id="KW-1185">Reference proteome</keyword>
<organism evidence="1 2">
    <name type="scientific">Flavobacterium humi</name>
    <dbReference type="NCBI Taxonomy" id="2562683"/>
    <lineage>
        <taxon>Bacteria</taxon>
        <taxon>Pseudomonadati</taxon>
        <taxon>Bacteroidota</taxon>
        <taxon>Flavobacteriia</taxon>
        <taxon>Flavobacteriales</taxon>
        <taxon>Flavobacteriaceae</taxon>
        <taxon>Flavobacterium</taxon>
    </lineage>
</organism>
<dbReference type="RefSeq" id="WP_135527387.1">
    <property type="nucleotide sequence ID" value="NZ_SRLH01000008.1"/>
</dbReference>
<comment type="caution">
    <text evidence="1">The sequence shown here is derived from an EMBL/GenBank/DDBJ whole genome shotgun (WGS) entry which is preliminary data.</text>
</comment>
<sequence length="586" mass="65726">MDRLTHRVITVFVLLYSFAIAAQGTVSSNSNLSNTTGESLFVHINTSTFLTGETLYYKLYCLNPKDNTPSLISKIGYIELIDANKQIVFKNKAYLDKGKGYGDFFIPTTLKTGNYKLIAYTKWMLNKGESPYYILDITIINPFTADESGTKESGASTAVAKKDSLKTGAPAMAHTTSEKPLVLELDKKTYANREKVQLTLKSSSPEWKTGNYSVSIRKTDDLPILKQKNSEEFAREKPLASIANPSNAAFLPELRGEFISGKIISAKGQDVSNKPVSLSIPGKPFIFKLIKTNARGEFAFILDKNPENSSAVIQVVDPSKENFSIVLDDPATVDASRLEFLPGFELPAIHKKAIEERSIAAQVENAYYSKKKDTIAHLSDPDIFMGSDAKEYVLDDYTRFPTLKETVTEVLIECHSRRKNNKLMIYLSNDKINLDNYGPPLVLVDGLLLQDTNEIFEYNVANIHKVSLINQPYIYGPKTFGGVISFETKTVDFQSKSEGSYNKKTTLLIPSYGKKYYAPDYQPGHDLKRIPDYRYQLLWNPEMTVKNNEEVLTFFTSDVTGEFEITIEGFTDSGMPVSLQEKFEVK</sequence>
<gene>
    <name evidence="1" type="ORF">E4635_14315</name>
</gene>
<reference evidence="1 2" key="1">
    <citation type="submission" date="2019-04" db="EMBL/GenBank/DDBJ databases">
        <title>Flavobacterium sp. strain DS2-A Genome sequencing and assembly.</title>
        <authorList>
            <person name="Kim I."/>
        </authorList>
    </citation>
    <scope>NUCLEOTIDE SEQUENCE [LARGE SCALE GENOMIC DNA]</scope>
    <source>
        <strain evidence="1 2">DS2-A</strain>
    </source>
</reference>
<accession>A0A4Z0L774</accession>
<evidence type="ECO:0008006" key="3">
    <source>
        <dbReference type="Google" id="ProtNLM"/>
    </source>
</evidence>
<proteinExistence type="predicted"/>